<evidence type="ECO:0000256" key="6">
    <source>
        <dbReference type="ARBA" id="ARBA00040524"/>
    </source>
</evidence>
<proteinExistence type="predicted"/>
<dbReference type="EMBL" id="JRPN01000232">
    <property type="protein sequence ID" value="KGT72705.1"/>
    <property type="molecule type" value="Genomic_DNA"/>
</dbReference>
<evidence type="ECO:0000256" key="7">
    <source>
        <dbReference type="PROSITE-ProRule" id="PRU00169"/>
    </source>
</evidence>
<evidence type="ECO:0000259" key="9">
    <source>
        <dbReference type="PROSITE" id="PS50110"/>
    </source>
</evidence>
<dbReference type="PROSITE" id="PS50110">
    <property type="entry name" value="RESPONSE_REGULATORY"/>
    <property type="match status" value="1"/>
</dbReference>
<dbReference type="PANTHER" id="PTHR48111:SF22">
    <property type="entry name" value="REGULATOR OF RPOS"/>
    <property type="match status" value="1"/>
</dbReference>
<dbReference type="InterPro" id="IPR011006">
    <property type="entry name" value="CheY-like_superfamily"/>
</dbReference>
<reference evidence="11 12" key="1">
    <citation type="submission" date="2014-09" db="EMBL/GenBank/DDBJ databases">
        <title>Draft genome of Bradyrhizobium japonicum Is-34.</title>
        <authorList>
            <person name="Tsurumaru H."/>
            <person name="Yamakawa T."/>
            <person name="Hashimoto S."/>
            <person name="Okizaki K."/>
            <person name="Kanesaki Y."/>
            <person name="Yoshikawa H."/>
            <person name="Yajima S."/>
        </authorList>
    </citation>
    <scope>NUCLEOTIDE SEQUENCE [LARGE SCALE GENOMIC DNA]</scope>
    <source>
        <strain evidence="11 12">Is-34</strain>
    </source>
</reference>
<dbReference type="PANTHER" id="PTHR48111">
    <property type="entry name" value="REGULATOR OF RPOS"/>
    <property type="match status" value="1"/>
</dbReference>
<keyword evidence="2" id="KW-0902">Two-component regulatory system</keyword>
<evidence type="ECO:0000256" key="1">
    <source>
        <dbReference type="ARBA" id="ARBA00022553"/>
    </source>
</evidence>
<protein>
    <recommendedName>
        <fullName evidence="6">Cell cycle response regulator CtrA</fullName>
    </recommendedName>
</protein>
<dbReference type="InterPro" id="IPR039420">
    <property type="entry name" value="WalR-like"/>
</dbReference>
<organism evidence="11 12">
    <name type="scientific">Bradyrhizobium japonicum</name>
    <dbReference type="NCBI Taxonomy" id="375"/>
    <lineage>
        <taxon>Bacteria</taxon>
        <taxon>Pseudomonadati</taxon>
        <taxon>Pseudomonadota</taxon>
        <taxon>Alphaproteobacteria</taxon>
        <taxon>Hyphomicrobiales</taxon>
        <taxon>Nitrobacteraceae</taxon>
        <taxon>Bradyrhizobium</taxon>
    </lineage>
</organism>
<feature type="domain" description="OmpR/PhoB-type" evidence="10">
    <location>
        <begin position="49"/>
        <end position="147"/>
    </location>
</feature>
<dbReference type="SUPFAM" id="SSF46894">
    <property type="entry name" value="C-terminal effector domain of the bipartite response regulators"/>
    <property type="match status" value="1"/>
</dbReference>
<feature type="DNA-binding region" description="OmpR/PhoB-type" evidence="8">
    <location>
        <begin position="49"/>
        <end position="147"/>
    </location>
</feature>
<evidence type="ECO:0000256" key="4">
    <source>
        <dbReference type="ARBA" id="ARBA00023125"/>
    </source>
</evidence>
<dbReference type="Proteomes" id="UP000030377">
    <property type="component" value="Unassembled WGS sequence"/>
</dbReference>
<dbReference type="GO" id="GO:0006355">
    <property type="term" value="P:regulation of DNA-templated transcription"/>
    <property type="evidence" value="ECO:0007669"/>
    <property type="project" value="InterPro"/>
</dbReference>
<dbReference type="SMART" id="SM00862">
    <property type="entry name" value="Trans_reg_C"/>
    <property type="match status" value="1"/>
</dbReference>
<evidence type="ECO:0000256" key="8">
    <source>
        <dbReference type="PROSITE-ProRule" id="PRU01091"/>
    </source>
</evidence>
<feature type="domain" description="Response regulatory" evidence="9">
    <location>
        <begin position="1"/>
        <end position="40"/>
    </location>
</feature>
<keyword evidence="3" id="KW-0805">Transcription regulation</keyword>
<accession>A0A0A3XEG0</accession>
<dbReference type="InterPro" id="IPR001867">
    <property type="entry name" value="OmpR/PhoB-type_DNA-bd"/>
</dbReference>
<dbReference type="Gene3D" id="6.10.250.690">
    <property type="match status" value="1"/>
</dbReference>
<evidence type="ECO:0000256" key="3">
    <source>
        <dbReference type="ARBA" id="ARBA00023015"/>
    </source>
</evidence>
<dbReference type="GO" id="GO:0000976">
    <property type="term" value="F:transcription cis-regulatory region binding"/>
    <property type="evidence" value="ECO:0007669"/>
    <property type="project" value="TreeGrafter"/>
</dbReference>
<dbReference type="GO" id="GO:0032993">
    <property type="term" value="C:protein-DNA complex"/>
    <property type="evidence" value="ECO:0007669"/>
    <property type="project" value="TreeGrafter"/>
</dbReference>
<dbReference type="InterPro" id="IPR001789">
    <property type="entry name" value="Sig_transdc_resp-reg_receiver"/>
</dbReference>
<dbReference type="PROSITE" id="PS51755">
    <property type="entry name" value="OMPR_PHOB"/>
    <property type="match status" value="1"/>
</dbReference>
<dbReference type="InterPro" id="IPR036388">
    <property type="entry name" value="WH-like_DNA-bd_sf"/>
</dbReference>
<keyword evidence="1" id="KW-0597">Phosphoprotein</keyword>
<comment type="caution">
    <text evidence="11">The sequence shown here is derived from an EMBL/GenBank/DDBJ whole genome shotgun (WGS) entry which is preliminary data.</text>
</comment>
<evidence type="ECO:0000256" key="5">
    <source>
        <dbReference type="ARBA" id="ARBA00023163"/>
    </source>
</evidence>
<dbReference type="Pfam" id="PF00486">
    <property type="entry name" value="Trans_reg_C"/>
    <property type="match status" value="1"/>
</dbReference>
<feature type="non-terminal residue" evidence="11">
    <location>
        <position position="1"/>
    </location>
</feature>
<evidence type="ECO:0000313" key="12">
    <source>
        <dbReference type="Proteomes" id="UP000030377"/>
    </source>
</evidence>
<comment type="caution">
    <text evidence="7">Lacks conserved residue(s) required for the propagation of feature annotation.</text>
</comment>
<dbReference type="InterPro" id="IPR016032">
    <property type="entry name" value="Sig_transdc_resp-reg_C-effctor"/>
</dbReference>
<dbReference type="Gene3D" id="1.10.10.10">
    <property type="entry name" value="Winged helix-like DNA-binding domain superfamily/Winged helix DNA-binding domain"/>
    <property type="match status" value="1"/>
</dbReference>
<gene>
    <name evidence="11" type="ORF">MA20_48690</name>
</gene>
<dbReference type="AlphaFoldDB" id="A0A0A3XEG0"/>
<sequence length="147" mass="17060">MVTARDTVADRVQGLETGADDYLVKPFAFEELVARVKALLRRSASEKEKERLQFSDVILDLNTRTAYRGERMIELSTTEFDLFSFFISNPQRVLTRDLIMEKVWGFDFEGESNVLEVYVGYLRRKLEEQGEPRLIHTVRGAGYVMKE</sequence>
<dbReference type="GO" id="GO:0000156">
    <property type="term" value="F:phosphorelay response regulator activity"/>
    <property type="evidence" value="ECO:0007669"/>
    <property type="project" value="TreeGrafter"/>
</dbReference>
<dbReference type="FunFam" id="1.10.10.10:FF:000005">
    <property type="entry name" value="Two-component system response regulator"/>
    <property type="match status" value="1"/>
</dbReference>
<evidence type="ECO:0000313" key="11">
    <source>
        <dbReference type="EMBL" id="KGT72705.1"/>
    </source>
</evidence>
<evidence type="ECO:0000256" key="2">
    <source>
        <dbReference type="ARBA" id="ARBA00023012"/>
    </source>
</evidence>
<dbReference type="GO" id="GO:0005829">
    <property type="term" value="C:cytosol"/>
    <property type="evidence" value="ECO:0007669"/>
    <property type="project" value="TreeGrafter"/>
</dbReference>
<keyword evidence="4 8" id="KW-0238">DNA-binding</keyword>
<evidence type="ECO:0000259" key="10">
    <source>
        <dbReference type="PROSITE" id="PS51755"/>
    </source>
</evidence>
<keyword evidence="5" id="KW-0804">Transcription</keyword>
<name>A0A0A3XEG0_BRAJP</name>
<dbReference type="CDD" id="cd00383">
    <property type="entry name" value="trans_reg_C"/>
    <property type="match status" value="1"/>
</dbReference>
<dbReference type="SUPFAM" id="SSF52172">
    <property type="entry name" value="CheY-like"/>
    <property type="match status" value="1"/>
</dbReference>